<dbReference type="CDD" id="cd02440">
    <property type="entry name" value="AdoMet_MTases"/>
    <property type="match status" value="1"/>
</dbReference>
<keyword evidence="3" id="KW-0949">S-adenosyl-L-methionine</keyword>
<dbReference type="NCBIfam" id="TIGR03533">
    <property type="entry name" value="L3_gln_methyl"/>
    <property type="match status" value="1"/>
</dbReference>
<keyword evidence="6" id="KW-1185">Reference proteome</keyword>
<gene>
    <name evidence="5" type="ORF">J2T60_001074</name>
</gene>
<dbReference type="PANTHER" id="PTHR47806:SF1">
    <property type="entry name" value="RIBOSOMAL PROTEIN UL3 GLUTAMINE METHYLTRANSFERASE"/>
    <property type="match status" value="1"/>
</dbReference>
<keyword evidence="2 5" id="KW-0808">Transferase</keyword>
<dbReference type="SUPFAM" id="SSF53335">
    <property type="entry name" value="S-adenosyl-L-methionine-dependent methyltransferases"/>
    <property type="match status" value="1"/>
</dbReference>
<dbReference type="Gene3D" id="3.40.50.150">
    <property type="entry name" value="Vaccinia Virus protein VP39"/>
    <property type="match status" value="1"/>
</dbReference>
<dbReference type="NCBIfam" id="TIGR00536">
    <property type="entry name" value="hemK_fam"/>
    <property type="match status" value="1"/>
</dbReference>
<dbReference type="InterPro" id="IPR029063">
    <property type="entry name" value="SAM-dependent_MTases_sf"/>
</dbReference>
<dbReference type="InterPro" id="IPR017127">
    <property type="entry name" value="Ribosome_uL3_MTase"/>
</dbReference>
<dbReference type="GO" id="GO:0008168">
    <property type="term" value="F:methyltransferase activity"/>
    <property type="evidence" value="ECO:0007669"/>
    <property type="project" value="UniProtKB-KW"/>
</dbReference>
<comment type="caution">
    <text evidence="5">The sequence shown here is derived from an EMBL/GenBank/DDBJ whole genome shotgun (WGS) entry which is preliminary data.</text>
</comment>
<dbReference type="Gene3D" id="1.10.8.10">
    <property type="entry name" value="DNA helicase RuvA subunit, C-terminal domain"/>
    <property type="match status" value="1"/>
</dbReference>
<dbReference type="PANTHER" id="PTHR47806">
    <property type="entry name" value="50S RIBOSOMAL PROTEIN L3 GLUTAMINE METHYLTRANSFERASE"/>
    <property type="match status" value="1"/>
</dbReference>
<proteinExistence type="predicted"/>
<keyword evidence="1 5" id="KW-0489">Methyltransferase</keyword>
<keyword evidence="5" id="KW-0687">Ribonucleoprotein</keyword>
<reference evidence="5 6" key="1">
    <citation type="submission" date="2022-03" db="EMBL/GenBank/DDBJ databases">
        <title>Genomic Encyclopedia of Type Strains, Phase III (KMG-III): the genomes of soil and plant-associated and newly described type strains.</title>
        <authorList>
            <person name="Whitman W."/>
        </authorList>
    </citation>
    <scope>NUCLEOTIDE SEQUENCE [LARGE SCALE GENOMIC DNA]</scope>
    <source>
        <strain evidence="5 6">BSker1</strain>
    </source>
</reference>
<feature type="domain" description="Methyltransferase small" evidence="4">
    <location>
        <begin position="141"/>
        <end position="225"/>
    </location>
</feature>
<evidence type="ECO:0000256" key="3">
    <source>
        <dbReference type="ARBA" id="ARBA00022691"/>
    </source>
</evidence>
<dbReference type="InterPro" id="IPR002052">
    <property type="entry name" value="DNA_methylase_N6_adenine_CS"/>
</dbReference>
<dbReference type="PIRSF" id="PIRSF037167">
    <property type="entry name" value="Mtase_YfcB_prd"/>
    <property type="match status" value="1"/>
</dbReference>
<dbReference type="Proteomes" id="UP001523550">
    <property type="component" value="Unassembled WGS sequence"/>
</dbReference>
<dbReference type="InterPro" id="IPR004556">
    <property type="entry name" value="HemK-like"/>
</dbReference>
<dbReference type="EC" id="2.1.1.298" evidence="5"/>
<evidence type="ECO:0000256" key="2">
    <source>
        <dbReference type="ARBA" id="ARBA00022679"/>
    </source>
</evidence>
<evidence type="ECO:0000313" key="5">
    <source>
        <dbReference type="EMBL" id="MCP1727109.1"/>
    </source>
</evidence>
<dbReference type="Pfam" id="PF05175">
    <property type="entry name" value="MTS"/>
    <property type="match status" value="1"/>
</dbReference>
<sequence length="320" mass="34744">MQGSVEPARPEILNPSGLATVADFVRWAASEFNRAGLYFGHGTDNAVDEALWLVLHGLALKPPLPDALFQGRLTEQEVERVQALVAERIRSRKPAAYLIGEARFADLDFWVNEQVLVPRSPLAEMIRQGFEPWREGREIHSTLDLCTGSGCIAIACALHLGLERVDATDLSPEALAVARRNVGRYGLNAVVTLHEGDLFADIPPVADPEAGFDLIVSNPPYVDPAEIPHLPEEFHREPSLGLAADEEGTALAARIIEKAHEYLAPDGLLVIEVGNAAEALAERFEELPMDWPVFEQGGQGVCVIQAADLGVLRQAETGSD</sequence>
<name>A0ABT1G737_9GAMM</name>
<organism evidence="5 6">
    <name type="scientific">Natronospira proteinivora</name>
    <dbReference type="NCBI Taxonomy" id="1807133"/>
    <lineage>
        <taxon>Bacteria</taxon>
        <taxon>Pseudomonadati</taxon>
        <taxon>Pseudomonadota</taxon>
        <taxon>Gammaproteobacteria</taxon>
        <taxon>Natronospirales</taxon>
        <taxon>Natronospiraceae</taxon>
        <taxon>Natronospira</taxon>
    </lineage>
</organism>
<dbReference type="RefSeq" id="WP_374728471.1">
    <property type="nucleotide sequence ID" value="NZ_JALJYF010000001.1"/>
</dbReference>
<dbReference type="GO" id="GO:0032259">
    <property type="term" value="P:methylation"/>
    <property type="evidence" value="ECO:0007669"/>
    <property type="project" value="UniProtKB-KW"/>
</dbReference>
<dbReference type="PROSITE" id="PS00092">
    <property type="entry name" value="N6_MTASE"/>
    <property type="match status" value="1"/>
</dbReference>
<dbReference type="EMBL" id="JALJYF010000001">
    <property type="protein sequence ID" value="MCP1727109.1"/>
    <property type="molecule type" value="Genomic_DNA"/>
</dbReference>
<protein>
    <submittedName>
        <fullName evidence="5">Ribosomal protein L3 glutamine methyltransferase</fullName>
        <ecNumber evidence="5">2.1.1.298</ecNumber>
    </submittedName>
</protein>
<evidence type="ECO:0000256" key="1">
    <source>
        <dbReference type="ARBA" id="ARBA00022603"/>
    </source>
</evidence>
<accession>A0ABT1G737</accession>
<evidence type="ECO:0000313" key="6">
    <source>
        <dbReference type="Proteomes" id="UP001523550"/>
    </source>
</evidence>
<keyword evidence="5" id="KW-0689">Ribosomal protein</keyword>
<evidence type="ECO:0000259" key="4">
    <source>
        <dbReference type="Pfam" id="PF05175"/>
    </source>
</evidence>
<dbReference type="InterPro" id="IPR007848">
    <property type="entry name" value="Small_mtfrase_dom"/>
</dbReference>
<dbReference type="GO" id="GO:0005840">
    <property type="term" value="C:ribosome"/>
    <property type="evidence" value="ECO:0007669"/>
    <property type="project" value="UniProtKB-KW"/>
</dbReference>